<keyword evidence="8" id="KW-1185">Reference proteome</keyword>
<dbReference type="InterPro" id="IPR013249">
    <property type="entry name" value="RNA_pol_sigma70_r4_t2"/>
</dbReference>
<sequence length="148" mass="16508">MHRYARTRLGAAEAEDVVAEVFLIAWRKGEVPDEPRSWLLAIARRVLANQVRADRRRAALADRAIRHPAPPGPDDARLVDELDVLHRALALLRPADREVVELLAAAELSTTELARVLGCSAATAATRVYRARRRLRAAYRTVTEGQED</sequence>
<dbReference type="PANTHER" id="PTHR43133:SF25">
    <property type="entry name" value="RNA POLYMERASE SIGMA FACTOR RFAY-RELATED"/>
    <property type="match status" value="1"/>
</dbReference>
<dbReference type="EMBL" id="JACGWV010000001">
    <property type="protein sequence ID" value="MBA8807191.1"/>
    <property type="molecule type" value="Genomic_DNA"/>
</dbReference>
<organism evidence="7 8">
    <name type="scientific">Promicromonospora sukumoe</name>
    <dbReference type="NCBI Taxonomy" id="88382"/>
    <lineage>
        <taxon>Bacteria</taxon>
        <taxon>Bacillati</taxon>
        <taxon>Actinomycetota</taxon>
        <taxon>Actinomycetes</taxon>
        <taxon>Micrococcales</taxon>
        <taxon>Promicromonosporaceae</taxon>
        <taxon>Promicromonospora</taxon>
    </lineage>
</organism>
<dbReference type="Pfam" id="PF04542">
    <property type="entry name" value="Sigma70_r2"/>
    <property type="match status" value="1"/>
</dbReference>
<comment type="caution">
    <text evidence="7">The sequence shown here is derived from an EMBL/GenBank/DDBJ whole genome shotgun (WGS) entry which is preliminary data.</text>
</comment>
<protein>
    <submittedName>
        <fullName evidence="7">RNA polymerase sigma-70 factor (ECF subfamily)</fullName>
    </submittedName>
</protein>
<dbReference type="Gene3D" id="1.10.1740.10">
    <property type="match status" value="1"/>
</dbReference>
<dbReference type="InterPro" id="IPR013325">
    <property type="entry name" value="RNA_pol_sigma_r2"/>
</dbReference>
<evidence type="ECO:0000256" key="4">
    <source>
        <dbReference type="ARBA" id="ARBA00023163"/>
    </source>
</evidence>
<dbReference type="GO" id="GO:0006352">
    <property type="term" value="P:DNA-templated transcription initiation"/>
    <property type="evidence" value="ECO:0007669"/>
    <property type="project" value="InterPro"/>
</dbReference>
<evidence type="ECO:0000313" key="8">
    <source>
        <dbReference type="Proteomes" id="UP000540568"/>
    </source>
</evidence>
<proteinExistence type="inferred from homology"/>
<dbReference type="SUPFAM" id="SSF88946">
    <property type="entry name" value="Sigma2 domain of RNA polymerase sigma factors"/>
    <property type="match status" value="1"/>
</dbReference>
<dbReference type="InterPro" id="IPR036388">
    <property type="entry name" value="WH-like_DNA-bd_sf"/>
</dbReference>
<feature type="domain" description="RNA polymerase sigma factor 70 region 4 type 2" evidence="6">
    <location>
        <begin position="84"/>
        <end position="135"/>
    </location>
</feature>
<dbReference type="AlphaFoldDB" id="A0A7W3PCZ7"/>
<keyword evidence="2" id="KW-0805">Transcription regulation</keyword>
<accession>A0A7W3PCZ7</accession>
<dbReference type="PANTHER" id="PTHR43133">
    <property type="entry name" value="RNA POLYMERASE ECF-TYPE SIGMA FACTO"/>
    <property type="match status" value="1"/>
</dbReference>
<dbReference type="InterPro" id="IPR007627">
    <property type="entry name" value="RNA_pol_sigma70_r2"/>
</dbReference>
<evidence type="ECO:0000313" key="7">
    <source>
        <dbReference type="EMBL" id="MBA8807191.1"/>
    </source>
</evidence>
<dbReference type="SUPFAM" id="SSF88659">
    <property type="entry name" value="Sigma3 and sigma4 domains of RNA polymerase sigma factors"/>
    <property type="match status" value="1"/>
</dbReference>
<dbReference type="GO" id="GO:0016987">
    <property type="term" value="F:sigma factor activity"/>
    <property type="evidence" value="ECO:0007669"/>
    <property type="project" value="UniProtKB-KW"/>
</dbReference>
<dbReference type="Gene3D" id="1.10.10.10">
    <property type="entry name" value="Winged helix-like DNA-binding domain superfamily/Winged helix DNA-binding domain"/>
    <property type="match status" value="1"/>
</dbReference>
<evidence type="ECO:0000256" key="1">
    <source>
        <dbReference type="ARBA" id="ARBA00010641"/>
    </source>
</evidence>
<reference evidence="7 8" key="1">
    <citation type="submission" date="2020-07" db="EMBL/GenBank/DDBJ databases">
        <title>Sequencing the genomes of 1000 actinobacteria strains.</title>
        <authorList>
            <person name="Klenk H.-P."/>
        </authorList>
    </citation>
    <scope>NUCLEOTIDE SEQUENCE [LARGE SCALE GENOMIC DNA]</scope>
    <source>
        <strain evidence="7 8">DSM 44121</strain>
    </source>
</reference>
<evidence type="ECO:0000259" key="6">
    <source>
        <dbReference type="Pfam" id="PF08281"/>
    </source>
</evidence>
<name>A0A7W3PCZ7_9MICO</name>
<evidence type="ECO:0000256" key="3">
    <source>
        <dbReference type="ARBA" id="ARBA00023082"/>
    </source>
</evidence>
<dbReference type="InterPro" id="IPR013324">
    <property type="entry name" value="RNA_pol_sigma_r3/r4-like"/>
</dbReference>
<keyword evidence="3" id="KW-0731">Sigma factor</keyword>
<dbReference type="Proteomes" id="UP000540568">
    <property type="component" value="Unassembled WGS sequence"/>
</dbReference>
<dbReference type="InterPro" id="IPR039425">
    <property type="entry name" value="RNA_pol_sigma-70-like"/>
</dbReference>
<dbReference type="Pfam" id="PF08281">
    <property type="entry name" value="Sigma70_r4_2"/>
    <property type="match status" value="1"/>
</dbReference>
<comment type="similarity">
    <text evidence="1">Belongs to the sigma-70 factor family. ECF subfamily.</text>
</comment>
<feature type="domain" description="RNA polymerase sigma-70 region 2" evidence="5">
    <location>
        <begin position="2"/>
        <end position="57"/>
    </location>
</feature>
<keyword evidence="4" id="KW-0804">Transcription</keyword>
<gene>
    <name evidence="7" type="ORF">FHX71_001133</name>
</gene>
<evidence type="ECO:0000256" key="2">
    <source>
        <dbReference type="ARBA" id="ARBA00023015"/>
    </source>
</evidence>
<evidence type="ECO:0000259" key="5">
    <source>
        <dbReference type="Pfam" id="PF04542"/>
    </source>
</evidence>
<dbReference type="GO" id="GO:0003677">
    <property type="term" value="F:DNA binding"/>
    <property type="evidence" value="ECO:0007669"/>
    <property type="project" value="InterPro"/>
</dbReference>
<dbReference type="InterPro" id="IPR014284">
    <property type="entry name" value="RNA_pol_sigma-70_dom"/>
</dbReference>
<dbReference type="RefSeq" id="WP_312876937.1">
    <property type="nucleotide sequence ID" value="NZ_BAAATF010000005.1"/>
</dbReference>
<dbReference type="NCBIfam" id="TIGR02937">
    <property type="entry name" value="sigma70-ECF"/>
    <property type="match status" value="1"/>
</dbReference>